<dbReference type="Proteomes" id="UP001597024">
    <property type="component" value="Unassembled WGS sequence"/>
</dbReference>
<accession>A0ABW3E4Z6</accession>
<gene>
    <name evidence="1" type="ORF">ACFQ08_35985</name>
</gene>
<evidence type="ECO:0000313" key="1">
    <source>
        <dbReference type="EMBL" id="MFD0889973.1"/>
    </source>
</evidence>
<evidence type="ECO:0000313" key="2">
    <source>
        <dbReference type="Proteomes" id="UP001597024"/>
    </source>
</evidence>
<name>A0ABW3E4Z6_9ACTN</name>
<reference evidence="2" key="1">
    <citation type="journal article" date="2019" name="Int. J. Syst. Evol. Microbiol.">
        <title>The Global Catalogue of Microorganisms (GCM) 10K type strain sequencing project: providing services to taxonomists for standard genome sequencing and annotation.</title>
        <authorList>
            <consortium name="The Broad Institute Genomics Platform"/>
            <consortium name="The Broad Institute Genome Sequencing Center for Infectious Disease"/>
            <person name="Wu L."/>
            <person name="Ma J."/>
        </authorList>
    </citation>
    <scope>NUCLEOTIDE SEQUENCE [LARGE SCALE GENOMIC DNA]</scope>
    <source>
        <strain evidence="2">CCUG 62974</strain>
    </source>
</reference>
<proteinExistence type="predicted"/>
<protein>
    <submittedName>
        <fullName evidence="1">Uncharacterized protein</fullName>
    </submittedName>
</protein>
<sequence length="65" mass="7003">PAQPAHGLPYTDTGRIIAAAHLAETGQRWERCPVSEEALRLYRESARRSTATPACPSSEVTVLGV</sequence>
<comment type="caution">
    <text evidence="1">The sequence shown here is derived from an EMBL/GenBank/DDBJ whole genome shotgun (WGS) entry which is preliminary data.</text>
</comment>
<feature type="non-terminal residue" evidence="1">
    <location>
        <position position="1"/>
    </location>
</feature>
<organism evidence="1 2">
    <name type="scientific">Streptosporangium algeriense</name>
    <dbReference type="NCBI Taxonomy" id="1682748"/>
    <lineage>
        <taxon>Bacteria</taxon>
        <taxon>Bacillati</taxon>
        <taxon>Actinomycetota</taxon>
        <taxon>Actinomycetes</taxon>
        <taxon>Streptosporangiales</taxon>
        <taxon>Streptosporangiaceae</taxon>
        <taxon>Streptosporangium</taxon>
    </lineage>
</organism>
<dbReference type="EMBL" id="JBHTHX010002136">
    <property type="protein sequence ID" value="MFD0889973.1"/>
    <property type="molecule type" value="Genomic_DNA"/>
</dbReference>
<keyword evidence="2" id="KW-1185">Reference proteome</keyword>